<dbReference type="InterPro" id="IPR013094">
    <property type="entry name" value="AB_hydrolase_3"/>
</dbReference>
<evidence type="ECO:0000313" key="3">
    <source>
        <dbReference type="Proteomes" id="UP000267606"/>
    </source>
</evidence>
<keyword evidence="3" id="KW-1185">Reference proteome</keyword>
<name>A0A183I5R1_9BILA</name>
<protein>
    <submittedName>
        <fullName evidence="4">Abhydrolase_3 domain-containing protein</fullName>
    </submittedName>
</protein>
<organism evidence="4">
    <name type="scientific">Onchocerca flexuosa</name>
    <dbReference type="NCBI Taxonomy" id="387005"/>
    <lineage>
        <taxon>Eukaryota</taxon>
        <taxon>Metazoa</taxon>
        <taxon>Ecdysozoa</taxon>
        <taxon>Nematoda</taxon>
        <taxon>Chromadorea</taxon>
        <taxon>Rhabditida</taxon>
        <taxon>Spirurina</taxon>
        <taxon>Spiruromorpha</taxon>
        <taxon>Filarioidea</taxon>
        <taxon>Onchocercidae</taxon>
        <taxon>Onchocerca</taxon>
    </lineage>
</organism>
<dbReference type="Proteomes" id="UP000267606">
    <property type="component" value="Unassembled WGS sequence"/>
</dbReference>
<dbReference type="EMBL" id="UZAJ01041572">
    <property type="protein sequence ID" value="VDP20259.1"/>
    <property type="molecule type" value="Genomic_DNA"/>
</dbReference>
<reference evidence="2 3" key="2">
    <citation type="submission" date="2018-11" db="EMBL/GenBank/DDBJ databases">
        <authorList>
            <consortium name="Pathogen Informatics"/>
        </authorList>
    </citation>
    <scope>NUCLEOTIDE SEQUENCE [LARGE SCALE GENOMIC DNA]</scope>
</reference>
<reference evidence="4" key="1">
    <citation type="submission" date="2016-06" db="UniProtKB">
        <authorList>
            <consortium name="WormBaseParasite"/>
        </authorList>
    </citation>
    <scope>IDENTIFICATION</scope>
</reference>
<sequence>MQIILIDHLQLCDQLSKHAYDPDLAPIMGANLEGLSKAMIITVGYDILRDEGALYVQRLKSFNVSVYWKHYSHLYHGFLNMPFSKEKMKILHEIAIFIESQLRENS</sequence>
<dbReference type="AlphaFoldDB" id="A0A183I5R1"/>
<evidence type="ECO:0000313" key="4">
    <source>
        <dbReference type="WBParaSite" id="OFLC_0001508401-mRNA-1"/>
    </source>
</evidence>
<dbReference type="GO" id="GO:0016787">
    <property type="term" value="F:hydrolase activity"/>
    <property type="evidence" value="ECO:0007669"/>
    <property type="project" value="InterPro"/>
</dbReference>
<proteinExistence type="predicted"/>
<evidence type="ECO:0000313" key="2">
    <source>
        <dbReference type="EMBL" id="VDP20259.1"/>
    </source>
</evidence>
<dbReference type="STRING" id="387005.A0A183I5R1"/>
<dbReference type="WBParaSite" id="OFLC_0001508401-mRNA-1">
    <property type="protein sequence ID" value="OFLC_0001508401-mRNA-1"/>
    <property type="gene ID" value="OFLC_0001508401"/>
</dbReference>
<dbReference type="InterPro" id="IPR029058">
    <property type="entry name" value="AB_hydrolase_fold"/>
</dbReference>
<feature type="domain" description="Alpha/beta hydrolase fold-3" evidence="1">
    <location>
        <begin position="17"/>
        <end position="79"/>
    </location>
</feature>
<gene>
    <name evidence="2" type="ORF">OFLC_LOCUS15072</name>
</gene>
<dbReference type="Gene3D" id="3.40.50.1820">
    <property type="entry name" value="alpha/beta hydrolase"/>
    <property type="match status" value="1"/>
</dbReference>
<dbReference type="Pfam" id="PF07859">
    <property type="entry name" value="Abhydrolase_3"/>
    <property type="match status" value="1"/>
</dbReference>
<evidence type="ECO:0000259" key="1">
    <source>
        <dbReference type="Pfam" id="PF07859"/>
    </source>
</evidence>
<dbReference type="SUPFAM" id="SSF53474">
    <property type="entry name" value="alpha/beta-Hydrolases"/>
    <property type="match status" value="1"/>
</dbReference>
<accession>A0A183I5R1</accession>